<sequence length="53" mass="5562">MVLNVILLRSAQGHHGPKSLNAMVLQRAVTAGSFVGDVLLSGIDCPRPMMATS</sequence>
<evidence type="ECO:0000313" key="1">
    <source>
        <dbReference type="EMBL" id="OYR23289.1"/>
    </source>
</evidence>
<evidence type="ECO:0000313" key="2">
    <source>
        <dbReference type="Proteomes" id="UP000216188"/>
    </source>
</evidence>
<comment type="caution">
    <text evidence="1">The sequence shown here is derived from an EMBL/GenBank/DDBJ whole genome shotgun (WGS) entry which is preliminary data.</text>
</comment>
<proteinExistence type="predicted"/>
<dbReference type="EMBL" id="NNRM01000041">
    <property type="protein sequence ID" value="OYR23289.1"/>
    <property type="molecule type" value="Genomic_DNA"/>
</dbReference>
<name>A0A256G875_9HYPH</name>
<keyword evidence="2" id="KW-1185">Reference proteome</keyword>
<dbReference type="Proteomes" id="UP000216188">
    <property type="component" value="Unassembled WGS sequence"/>
</dbReference>
<reference evidence="1 2" key="1">
    <citation type="submission" date="2017-07" db="EMBL/GenBank/DDBJ databases">
        <title>Phylogenetic study on the rhizospheric bacterium Ochrobactrum sp. A44.</title>
        <authorList>
            <person name="Krzyzanowska D.M."/>
            <person name="Ossowicki A."/>
            <person name="Rajewska M."/>
            <person name="Maciag T."/>
            <person name="Kaczynski Z."/>
            <person name="Czerwicka M."/>
            <person name="Jafra S."/>
        </authorList>
    </citation>
    <scope>NUCLEOTIDE SEQUENCE [LARGE SCALE GENOMIC DNA]</scope>
    <source>
        <strain evidence="1 2">CCUG 30717</strain>
    </source>
</reference>
<accession>A0A256G875</accession>
<protein>
    <submittedName>
        <fullName evidence="1">Putative p1 ISBm1</fullName>
    </submittedName>
</protein>
<gene>
    <name evidence="1" type="ORF">CEV34_4035</name>
</gene>
<dbReference type="AlphaFoldDB" id="A0A256G875"/>
<organism evidence="1 2">
    <name type="scientific">Brucella pseudogrignonensis</name>
    <dbReference type="NCBI Taxonomy" id="419475"/>
    <lineage>
        <taxon>Bacteria</taxon>
        <taxon>Pseudomonadati</taxon>
        <taxon>Pseudomonadota</taxon>
        <taxon>Alphaproteobacteria</taxon>
        <taxon>Hyphomicrobiales</taxon>
        <taxon>Brucellaceae</taxon>
        <taxon>Brucella/Ochrobactrum group</taxon>
        <taxon>Brucella</taxon>
    </lineage>
</organism>